<evidence type="ECO:0000256" key="1">
    <source>
        <dbReference type="ARBA" id="ARBA00022536"/>
    </source>
</evidence>
<dbReference type="OrthoDB" id="7250310at2759"/>
<dbReference type="Gene3D" id="2.10.25.10">
    <property type="entry name" value="Laminin"/>
    <property type="match status" value="2"/>
</dbReference>
<dbReference type="PANTHER" id="PTHR19143:SF444">
    <property type="entry name" value="PROTEIN SCABROUS"/>
    <property type="match status" value="1"/>
</dbReference>
<feature type="domain" description="Fibrinogen C-terminal" evidence="6">
    <location>
        <begin position="49"/>
        <end position="186"/>
    </location>
</feature>
<feature type="signal peptide" evidence="4">
    <location>
        <begin position="1"/>
        <end position="22"/>
    </location>
</feature>
<name>A0A9Q0YQQ1_HOLLE</name>
<dbReference type="InterPro" id="IPR036056">
    <property type="entry name" value="Fibrinogen-like_C"/>
</dbReference>
<evidence type="ECO:0000256" key="2">
    <source>
        <dbReference type="ARBA" id="ARBA00023157"/>
    </source>
</evidence>
<evidence type="ECO:0000313" key="8">
    <source>
        <dbReference type="Proteomes" id="UP001152320"/>
    </source>
</evidence>
<feature type="domain" description="EGF-like" evidence="5">
    <location>
        <begin position="275"/>
        <end position="314"/>
    </location>
</feature>
<keyword evidence="8" id="KW-1185">Reference proteome</keyword>
<dbReference type="SUPFAM" id="SSF57567">
    <property type="entry name" value="Serine protease inhibitors"/>
    <property type="match status" value="1"/>
</dbReference>
<dbReference type="PROSITE" id="PS51406">
    <property type="entry name" value="FIBRINOGEN_C_2"/>
    <property type="match status" value="2"/>
</dbReference>
<comment type="caution">
    <text evidence="3">Lacks conserved residue(s) required for the propagation of feature annotation.</text>
</comment>
<dbReference type="Pfam" id="PF00147">
    <property type="entry name" value="Fibrinogen_C"/>
    <property type="match status" value="2"/>
</dbReference>
<dbReference type="CDD" id="cd19941">
    <property type="entry name" value="TIL"/>
    <property type="match status" value="1"/>
</dbReference>
<dbReference type="Proteomes" id="UP001152320">
    <property type="component" value="Chromosome 16"/>
</dbReference>
<keyword evidence="4" id="KW-0732">Signal</keyword>
<evidence type="ECO:0000259" key="5">
    <source>
        <dbReference type="PROSITE" id="PS50026"/>
    </source>
</evidence>
<sequence length="552" mass="62405">MDILHILRRFCSLYLYCVLSTAFSVCLTQTQDGRSGLTEDRSYSSYFFYQQPIYPRDCKEVFDECSSLNSSRVYLIKPDGFPEPFETYCDTEAPAGGWTVIYRRVDGSVKFDRDWEAYKNGFGFLSSEFWLGNNKLSYLTNQKVYELRIDLTLSNGTALFASFSAFRISDEWSEYQIVSVGTYSGNIDLACPRNMIYGNCSCQPSCDDPTGLTNCDENCAREQTCVCSSGYLKSGDNCVSPNECRCYVEEANRVLSEGEMYVNTGCSAQCICKDGALSCNTSYRCSPNAECREQDGLRKCYCNDGYEGDGETCTPLYADCFEAYQAGETNNGVYTILPAGWPRPPFEVYCDMTTSGGGWTVFQRRVDGTTNFMRNWTSYRNGFGSLDQSTDFWLGNEQLYYLTKQKGYRLRVDIITSGGASKYEEYSSFRIDSESTKYRLVDIGSASGTAGNGMEYTNGRSFSTYDQDNDEVCPNYHCAQKHKGGWWYGYSNWCPNCYSNYCGNFQQGGCYTSCTYSNLNGVHNGGNADNIYWYHNNNCHLSFSEMKIRPSS</sequence>
<keyword evidence="2" id="KW-1015">Disulfide bond</keyword>
<dbReference type="PROSITE" id="PS50026">
    <property type="entry name" value="EGF_3"/>
    <property type="match status" value="1"/>
</dbReference>
<dbReference type="InterPro" id="IPR036084">
    <property type="entry name" value="Ser_inhib-like_sf"/>
</dbReference>
<dbReference type="InterPro" id="IPR000742">
    <property type="entry name" value="EGF"/>
</dbReference>
<evidence type="ECO:0000259" key="6">
    <source>
        <dbReference type="PROSITE" id="PS51406"/>
    </source>
</evidence>
<dbReference type="Pfam" id="PF12947">
    <property type="entry name" value="EGF_3"/>
    <property type="match status" value="1"/>
</dbReference>
<dbReference type="AlphaFoldDB" id="A0A9Q0YQQ1"/>
<proteinExistence type="predicted"/>
<dbReference type="InterPro" id="IPR002181">
    <property type="entry name" value="Fibrinogen_a/b/g_C_dom"/>
</dbReference>
<dbReference type="Gene3D" id="3.90.215.10">
    <property type="entry name" value="Gamma Fibrinogen, chain A, domain 1"/>
    <property type="match status" value="2"/>
</dbReference>
<feature type="chain" id="PRO_5040427299" evidence="4">
    <location>
        <begin position="23"/>
        <end position="552"/>
    </location>
</feature>
<keyword evidence="1 3" id="KW-0245">EGF-like domain</keyword>
<dbReference type="InterPro" id="IPR014716">
    <property type="entry name" value="Fibrinogen_a/b/g_C_1"/>
</dbReference>
<accession>A0A9Q0YQQ1</accession>
<dbReference type="InterPro" id="IPR024731">
    <property type="entry name" value="NELL2-like_EGF"/>
</dbReference>
<dbReference type="SUPFAM" id="SSF56496">
    <property type="entry name" value="Fibrinogen C-terminal domain-like"/>
    <property type="match status" value="2"/>
</dbReference>
<reference evidence="7" key="1">
    <citation type="submission" date="2021-10" db="EMBL/GenBank/DDBJ databases">
        <title>Tropical sea cucumber genome reveals ecological adaptation and Cuvierian tubules defense mechanism.</title>
        <authorList>
            <person name="Chen T."/>
        </authorList>
    </citation>
    <scope>NUCLEOTIDE SEQUENCE</scope>
    <source>
        <strain evidence="7">Nanhai2018</strain>
        <tissue evidence="7">Muscle</tissue>
    </source>
</reference>
<dbReference type="CDD" id="cd00087">
    <property type="entry name" value="FReD"/>
    <property type="match status" value="1"/>
</dbReference>
<dbReference type="SMART" id="SM00186">
    <property type="entry name" value="FBG"/>
    <property type="match status" value="2"/>
</dbReference>
<evidence type="ECO:0000256" key="3">
    <source>
        <dbReference type="PROSITE-ProRule" id="PRU00076"/>
    </source>
</evidence>
<dbReference type="PANTHER" id="PTHR19143">
    <property type="entry name" value="FIBRINOGEN/TENASCIN/ANGIOPOEITIN"/>
    <property type="match status" value="1"/>
</dbReference>
<dbReference type="GO" id="GO:0005615">
    <property type="term" value="C:extracellular space"/>
    <property type="evidence" value="ECO:0007669"/>
    <property type="project" value="TreeGrafter"/>
</dbReference>
<organism evidence="7 8">
    <name type="scientific">Holothuria leucospilota</name>
    <name type="common">Black long sea cucumber</name>
    <name type="synonym">Mertensiothuria leucospilota</name>
    <dbReference type="NCBI Taxonomy" id="206669"/>
    <lineage>
        <taxon>Eukaryota</taxon>
        <taxon>Metazoa</taxon>
        <taxon>Echinodermata</taxon>
        <taxon>Eleutherozoa</taxon>
        <taxon>Echinozoa</taxon>
        <taxon>Holothuroidea</taxon>
        <taxon>Aspidochirotacea</taxon>
        <taxon>Aspidochirotida</taxon>
        <taxon>Holothuriidae</taxon>
        <taxon>Holothuria</taxon>
    </lineage>
</organism>
<dbReference type="EMBL" id="JAIZAY010000016">
    <property type="protein sequence ID" value="KAJ8026709.1"/>
    <property type="molecule type" value="Genomic_DNA"/>
</dbReference>
<evidence type="ECO:0000313" key="7">
    <source>
        <dbReference type="EMBL" id="KAJ8026709.1"/>
    </source>
</evidence>
<protein>
    <submittedName>
        <fullName evidence="7">Angiopoietin-related protein 1</fullName>
    </submittedName>
</protein>
<feature type="domain" description="Fibrinogen C-terminal" evidence="6">
    <location>
        <begin position="311"/>
        <end position="552"/>
    </location>
</feature>
<evidence type="ECO:0000256" key="4">
    <source>
        <dbReference type="SAM" id="SignalP"/>
    </source>
</evidence>
<comment type="caution">
    <text evidence="7">The sequence shown here is derived from an EMBL/GenBank/DDBJ whole genome shotgun (WGS) entry which is preliminary data.</text>
</comment>
<dbReference type="NCBIfam" id="NF040941">
    <property type="entry name" value="GGGWT_bact"/>
    <property type="match status" value="1"/>
</dbReference>
<dbReference type="PROSITE" id="PS01186">
    <property type="entry name" value="EGF_2"/>
    <property type="match status" value="1"/>
</dbReference>
<gene>
    <name evidence="7" type="ORF">HOLleu_31621</name>
</gene>
<dbReference type="InterPro" id="IPR050373">
    <property type="entry name" value="Fibrinogen_C-term_domain"/>
</dbReference>